<dbReference type="PANTHER" id="PTHR35089">
    <property type="entry name" value="CHAPERONE PROTEIN SKP"/>
    <property type="match status" value="1"/>
</dbReference>
<keyword evidence="3" id="KW-0175">Coiled coil</keyword>
<organism evidence="4">
    <name type="scientific">hydrothermal vent metagenome</name>
    <dbReference type="NCBI Taxonomy" id="652676"/>
    <lineage>
        <taxon>unclassified sequences</taxon>
        <taxon>metagenomes</taxon>
        <taxon>ecological metagenomes</taxon>
    </lineage>
</organism>
<evidence type="ECO:0000256" key="1">
    <source>
        <dbReference type="ARBA" id="ARBA00009091"/>
    </source>
</evidence>
<dbReference type="GO" id="GO:0005829">
    <property type="term" value="C:cytosol"/>
    <property type="evidence" value="ECO:0007669"/>
    <property type="project" value="TreeGrafter"/>
</dbReference>
<dbReference type="SMART" id="SM00935">
    <property type="entry name" value="OmpH"/>
    <property type="match status" value="1"/>
</dbReference>
<dbReference type="Pfam" id="PF03938">
    <property type="entry name" value="OmpH"/>
    <property type="match status" value="1"/>
</dbReference>
<protein>
    <submittedName>
        <fullName evidence="4">Outer membrane protein H</fullName>
    </submittedName>
</protein>
<dbReference type="PANTHER" id="PTHR35089:SF1">
    <property type="entry name" value="CHAPERONE PROTEIN SKP"/>
    <property type="match status" value="1"/>
</dbReference>
<evidence type="ECO:0000256" key="2">
    <source>
        <dbReference type="ARBA" id="ARBA00022729"/>
    </source>
</evidence>
<name>A0A170PLL4_9ZZZZ</name>
<keyword evidence="2" id="KW-0732">Signal</keyword>
<reference evidence="4" key="1">
    <citation type="submission" date="2015-10" db="EMBL/GenBank/DDBJ databases">
        <authorList>
            <person name="Gilbert D.G."/>
        </authorList>
    </citation>
    <scope>NUCLEOTIDE SEQUENCE</scope>
</reference>
<accession>A0A170PLL4</accession>
<dbReference type="Gene3D" id="3.30.910.20">
    <property type="entry name" value="Skp domain"/>
    <property type="match status" value="1"/>
</dbReference>
<evidence type="ECO:0000313" key="4">
    <source>
        <dbReference type="EMBL" id="CUS41492.1"/>
    </source>
</evidence>
<dbReference type="EMBL" id="CZQC01000043">
    <property type="protein sequence ID" value="CUS41492.1"/>
    <property type="molecule type" value="Genomic_DNA"/>
</dbReference>
<dbReference type="InterPro" id="IPR005632">
    <property type="entry name" value="Chaperone_Skp"/>
</dbReference>
<dbReference type="AlphaFoldDB" id="A0A170PLL4"/>
<sequence>MRWLLIVVAALAVNVAVAAETKVGVIDMERALFLSDAAKSAVKKFEADNKADIEKLKSLQKELMETQAKLEKEADIMGEEERRKLSNGMEQKSSEYQFYGRKLKQLEDKWKKELFNEQLPELEKLLKEIIDEGKYDVVLNSGAVIYSSPSVDLTKLLLERLNTK</sequence>
<proteinExistence type="inferred from homology"/>
<dbReference type="GO" id="GO:0051082">
    <property type="term" value="F:unfolded protein binding"/>
    <property type="evidence" value="ECO:0007669"/>
    <property type="project" value="InterPro"/>
</dbReference>
<dbReference type="GO" id="GO:0050821">
    <property type="term" value="P:protein stabilization"/>
    <property type="evidence" value="ECO:0007669"/>
    <property type="project" value="TreeGrafter"/>
</dbReference>
<feature type="coiled-coil region" evidence="3">
    <location>
        <begin position="42"/>
        <end position="132"/>
    </location>
</feature>
<gene>
    <name evidence="4" type="ORF">MGWOODY_Tha439</name>
</gene>
<dbReference type="InterPro" id="IPR024930">
    <property type="entry name" value="Skp_dom_sf"/>
</dbReference>
<comment type="similarity">
    <text evidence="1">Belongs to the Skp family.</text>
</comment>
<dbReference type="SUPFAM" id="SSF111384">
    <property type="entry name" value="OmpH-like"/>
    <property type="match status" value="1"/>
</dbReference>
<evidence type="ECO:0000256" key="3">
    <source>
        <dbReference type="SAM" id="Coils"/>
    </source>
</evidence>